<dbReference type="AlphaFoldDB" id="A0AAU7UHG4"/>
<reference evidence="2" key="1">
    <citation type="submission" date="2024-06" db="EMBL/GenBank/DDBJ databases">
        <title>Brevibacterium koreense sp. nov., isolated from jogae-jeotgal, a Korean fermented seafood.</title>
        <authorList>
            <person name="Whon T.W."/>
            <person name="Nam S."/>
            <person name="Kim Y."/>
        </authorList>
    </citation>
    <scope>NUCLEOTIDE SEQUENCE</scope>
    <source>
        <strain evidence="2">CBA3109</strain>
    </source>
</reference>
<feature type="region of interest" description="Disordered" evidence="1">
    <location>
        <begin position="1"/>
        <end position="29"/>
    </location>
</feature>
<dbReference type="EMBL" id="CP158281">
    <property type="protein sequence ID" value="XBV87900.1"/>
    <property type="molecule type" value="Genomic_DNA"/>
</dbReference>
<evidence type="ECO:0000313" key="2">
    <source>
        <dbReference type="EMBL" id="XBV87900.1"/>
    </source>
</evidence>
<proteinExistence type="predicted"/>
<name>A0AAU7UHG4_9MICO</name>
<gene>
    <name evidence="2" type="ORF">AAFP32_09975</name>
</gene>
<sequence length="67" mass="7159">MTEPMHEPQQTVGPNQAAAPTPGSVNGDVPVETWRRKLVQISEAPGAERHGLLSVLLDDLDSQVSSL</sequence>
<organism evidence="2">
    <name type="scientific">Brevibacterium koreense</name>
    <dbReference type="NCBI Taxonomy" id="3140787"/>
    <lineage>
        <taxon>Bacteria</taxon>
        <taxon>Bacillati</taxon>
        <taxon>Actinomycetota</taxon>
        <taxon>Actinomycetes</taxon>
        <taxon>Micrococcales</taxon>
        <taxon>Brevibacteriaceae</taxon>
        <taxon>Brevibacterium</taxon>
    </lineage>
</organism>
<accession>A0AAU7UHG4</accession>
<dbReference type="KEGG" id="bkr:AAFP32_09975"/>
<evidence type="ECO:0000256" key="1">
    <source>
        <dbReference type="SAM" id="MobiDB-lite"/>
    </source>
</evidence>
<protein>
    <submittedName>
        <fullName evidence="2">Uncharacterized protein</fullName>
    </submittedName>
</protein>
<dbReference type="RefSeq" id="WP_350269013.1">
    <property type="nucleotide sequence ID" value="NZ_CP158281.1"/>
</dbReference>